<keyword evidence="6 8" id="KW-1133">Transmembrane helix</keyword>
<evidence type="ECO:0000256" key="8">
    <source>
        <dbReference type="SAM" id="Phobius"/>
    </source>
</evidence>
<dbReference type="GO" id="GO:0005886">
    <property type="term" value="C:plasma membrane"/>
    <property type="evidence" value="ECO:0007669"/>
    <property type="project" value="UniProtKB-SubCell"/>
</dbReference>
<feature type="transmembrane region" description="Helical" evidence="8">
    <location>
        <begin position="152"/>
        <end position="168"/>
    </location>
</feature>
<dbReference type="InterPro" id="IPR050297">
    <property type="entry name" value="LipidA_mod_glycosyltrf_83"/>
</dbReference>
<evidence type="ECO:0000256" key="1">
    <source>
        <dbReference type="ARBA" id="ARBA00004651"/>
    </source>
</evidence>
<keyword evidence="2" id="KW-1003">Cell membrane</keyword>
<feature type="transmembrane region" description="Helical" evidence="8">
    <location>
        <begin position="66"/>
        <end position="92"/>
    </location>
</feature>
<feature type="transmembrane region" description="Helical" evidence="8">
    <location>
        <begin position="244"/>
        <end position="270"/>
    </location>
</feature>
<evidence type="ECO:0000313" key="10">
    <source>
        <dbReference type="EMBL" id="OWO93630.1"/>
    </source>
</evidence>
<dbReference type="Proteomes" id="UP000197269">
    <property type="component" value="Unassembled WGS sequence"/>
</dbReference>
<keyword evidence="7 8" id="KW-0472">Membrane</keyword>
<evidence type="ECO:0000259" key="9">
    <source>
        <dbReference type="Pfam" id="PF13231"/>
    </source>
</evidence>
<feature type="transmembrane region" description="Helical" evidence="8">
    <location>
        <begin position="199"/>
        <end position="217"/>
    </location>
</feature>
<dbReference type="PANTHER" id="PTHR33908:SF11">
    <property type="entry name" value="MEMBRANE PROTEIN"/>
    <property type="match status" value="1"/>
</dbReference>
<reference evidence="10 11" key="1">
    <citation type="submission" date="2017-03" db="EMBL/GenBank/DDBJ databases">
        <title>Genome of strain Rhizobium sp. CNPSo 668.</title>
        <authorList>
            <person name="Ribeiro R."/>
        </authorList>
    </citation>
    <scope>NUCLEOTIDE SEQUENCE [LARGE SCALE GENOMIC DNA]</scope>
    <source>
        <strain evidence="10 11">CNPSo 668</strain>
    </source>
</reference>
<dbReference type="Pfam" id="PF13231">
    <property type="entry name" value="PMT_2"/>
    <property type="match status" value="1"/>
</dbReference>
<keyword evidence="5 8" id="KW-0812">Transmembrane</keyword>
<dbReference type="AlphaFoldDB" id="A0A246DTE7"/>
<evidence type="ECO:0000256" key="5">
    <source>
        <dbReference type="ARBA" id="ARBA00022692"/>
    </source>
</evidence>
<keyword evidence="4" id="KW-0808">Transferase</keyword>
<evidence type="ECO:0000256" key="4">
    <source>
        <dbReference type="ARBA" id="ARBA00022679"/>
    </source>
</evidence>
<feature type="domain" description="Glycosyltransferase RgtA/B/C/D-like" evidence="9">
    <location>
        <begin position="55"/>
        <end position="216"/>
    </location>
</feature>
<keyword evidence="3" id="KW-0328">Glycosyltransferase</keyword>
<feature type="transmembrane region" description="Helical" evidence="8">
    <location>
        <begin position="291"/>
        <end position="309"/>
    </location>
</feature>
<name>A0A246DTE7_9HYPH</name>
<feature type="transmembrane region" description="Helical" evidence="8">
    <location>
        <begin position="345"/>
        <end position="364"/>
    </location>
</feature>
<evidence type="ECO:0000313" key="11">
    <source>
        <dbReference type="Proteomes" id="UP000197269"/>
    </source>
</evidence>
<evidence type="ECO:0000256" key="7">
    <source>
        <dbReference type="ARBA" id="ARBA00023136"/>
    </source>
</evidence>
<sequence length="509" mass="55987">MSETRLRDVRWIFVLLAAYFLLQVGVRLATSHSLDLDEAEQVFRSQWLAAGYGPQPPFYNWLQYTVFQFTGVSLAALSVVKNLLLFSSYLLYGLTARLVLRDKALVAIATLGLLTIPQTVFEMQRDLTHTVAVFFSASLFFYGFVRSLKQPSLASYLIAGIGIGFGLLAKYNFAILPAAALIAASADARLRQRIFDRRLALTAVVALVIILPHLFWLKDNLDFATARTLEKMTASGRASYPMQVAMGIGSLALAVISFAGLTVAVFAAVFGKKLRSARAARSEWTGLLERMMLVFVIGILFLIVFGGAAGIKDRWLVPMLFIVPLYLCLKIEAAGVETDRAFRRFLPIVAVIMIGVPAALYGSVASARFSGHYERLNRPYATMLKNLRQQAEPAAILAGDSLLAGNLRQDIPGVPVLSADYPGFHPDLTGRRPLLLVWLIPPKGGSEALPPDMVQWLQANLGASAPETSVIDVPYFYGRGKDSYRFGYAWINQPAERSGFQLPPGQVQR</sequence>
<accession>A0A246DTE7</accession>
<proteinExistence type="predicted"/>
<dbReference type="PANTHER" id="PTHR33908">
    <property type="entry name" value="MANNOSYLTRANSFERASE YKCB-RELATED"/>
    <property type="match status" value="1"/>
</dbReference>
<protein>
    <recommendedName>
        <fullName evidence="9">Glycosyltransferase RgtA/B/C/D-like domain-containing protein</fullName>
    </recommendedName>
</protein>
<comment type="subcellular location">
    <subcellularLocation>
        <location evidence="1">Cell membrane</location>
        <topology evidence="1">Multi-pass membrane protein</topology>
    </subcellularLocation>
</comment>
<dbReference type="RefSeq" id="WP_088395458.1">
    <property type="nucleotide sequence ID" value="NZ_MXPU01000011.1"/>
</dbReference>
<evidence type="ECO:0000256" key="2">
    <source>
        <dbReference type="ARBA" id="ARBA00022475"/>
    </source>
</evidence>
<dbReference type="GO" id="GO:0009103">
    <property type="term" value="P:lipopolysaccharide biosynthetic process"/>
    <property type="evidence" value="ECO:0007669"/>
    <property type="project" value="UniProtKB-ARBA"/>
</dbReference>
<evidence type="ECO:0000256" key="3">
    <source>
        <dbReference type="ARBA" id="ARBA00022676"/>
    </source>
</evidence>
<dbReference type="EMBL" id="MXPU01000011">
    <property type="protein sequence ID" value="OWO93630.1"/>
    <property type="molecule type" value="Genomic_DNA"/>
</dbReference>
<evidence type="ECO:0000256" key="6">
    <source>
        <dbReference type="ARBA" id="ARBA00022989"/>
    </source>
</evidence>
<dbReference type="GO" id="GO:0016763">
    <property type="term" value="F:pentosyltransferase activity"/>
    <property type="evidence" value="ECO:0007669"/>
    <property type="project" value="TreeGrafter"/>
</dbReference>
<feature type="transmembrane region" description="Helical" evidence="8">
    <location>
        <begin position="127"/>
        <end position="145"/>
    </location>
</feature>
<gene>
    <name evidence="10" type="ORF">B5E41_17840</name>
</gene>
<feature type="transmembrane region" description="Helical" evidence="8">
    <location>
        <begin position="315"/>
        <end position="333"/>
    </location>
</feature>
<organism evidence="10 11">
    <name type="scientific">Rhizobium esperanzae</name>
    <dbReference type="NCBI Taxonomy" id="1967781"/>
    <lineage>
        <taxon>Bacteria</taxon>
        <taxon>Pseudomonadati</taxon>
        <taxon>Pseudomonadota</taxon>
        <taxon>Alphaproteobacteria</taxon>
        <taxon>Hyphomicrobiales</taxon>
        <taxon>Rhizobiaceae</taxon>
        <taxon>Rhizobium/Agrobacterium group</taxon>
        <taxon>Rhizobium</taxon>
    </lineage>
</organism>
<feature type="transmembrane region" description="Helical" evidence="8">
    <location>
        <begin position="12"/>
        <end position="30"/>
    </location>
</feature>
<comment type="caution">
    <text evidence="10">The sequence shown here is derived from an EMBL/GenBank/DDBJ whole genome shotgun (WGS) entry which is preliminary data.</text>
</comment>
<dbReference type="InterPro" id="IPR038731">
    <property type="entry name" value="RgtA/B/C-like"/>
</dbReference>